<comment type="subcellular location">
    <subcellularLocation>
        <location evidence="8">Cytoplasm</location>
    </subcellularLocation>
</comment>
<feature type="domain" description="MobA-like NTP transferase" evidence="9">
    <location>
        <begin position="9"/>
        <end position="166"/>
    </location>
</feature>
<comment type="domain">
    <text evidence="8">The N-terminal domain determines nucleotide recognition and specific binding, while the C-terminal domain determines the specific binding to the target protein.</text>
</comment>
<dbReference type="EC" id="2.7.7.77" evidence="8"/>
<keyword evidence="6 8" id="KW-0342">GTP-binding</keyword>
<evidence type="ECO:0000313" key="11">
    <source>
        <dbReference type="Proteomes" id="UP000191980"/>
    </source>
</evidence>
<feature type="binding site" evidence="8">
    <location>
        <position position="53"/>
    </location>
    <ligand>
        <name>GTP</name>
        <dbReference type="ChEBI" id="CHEBI:37565"/>
    </ligand>
</feature>
<dbReference type="CDD" id="cd02503">
    <property type="entry name" value="MobA"/>
    <property type="match status" value="1"/>
</dbReference>
<proteinExistence type="inferred from homology"/>
<comment type="similarity">
    <text evidence="8">Belongs to the MobA family.</text>
</comment>
<evidence type="ECO:0000256" key="5">
    <source>
        <dbReference type="ARBA" id="ARBA00022842"/>
    </source>
</evidence>
<reference evidence="10 11" key="1">
    <citation type="submission" date="2015-12" db="EMBL/GenBank/DDBJ databases">
        <authorList>
            <person name="Shamseldin A."/>
            <person name="Moawad H."/>
            <person name="Abd El-Rahim W.M."/>
            <person name="Sadowsky M.J."/>
        </authorList>
    </citation>
    <scope>NUCLEOTIDE SEQUENCE [LARGE SCALE GENOMIC DNA]</scope>
    <source>
        <strain evidence="10 11">WF1</strain>
    </source>
</reference>
<keyword evidence="10" id="KW-0548">Nucleotidyltransferase</keyword>
<keyword evidence="3 8" id="KW-0479">Metal-binding</keyword>
<dbReference type="AlphaFoldDB" id="A0A1V8M479"/>
<feature type="binding site" evidence="8">
    <location>
        <begin position="12"/>
        <end position="14"/>
    </location>
    <ligand>
        <name>GTP</name>
        <dbReference type="ChEBI" id="CHEBI:37565"/>
    </ligand>
</feature>
<keyword evidence="7 8" id="KW-0501">Molybdenum cofactor biosynthesis</keyword>
<evidence type="ECO:0000256" key="7">
    <source>
        <dbReference type="ARBA" id="ARBA00023150"/>
    </source>
</evidence>
<comment type="subunit">
    <text evidence="8">Monomer.</text>
</comment>
<dbReference type="Pfam" id="PF12804">
    <property type="entry name" value="NTP_transf_3"/>
    <property type="match status" value="1"/>
</dbReference>
<feature type="binding site" evidence="8">
    <location>
        <position position="101"/>
    </location>
    <ligand>
        <name>Mg(2+)</name>
        <dbReference type="ChEBI" id="CHEBI:18420"/>
    </ligand>
</feature>
<name>A0A1V8M479_9GAMM</name>
<accession>A0A1V8M479</accession>
<dbReference type="GO" id="GO:1902758">
    <property type="term" value="P:bis(molybdopterin guanine dinucleotide)molybdenum biosynthetic process"/>
    <property type="evidence" value="ECO:0007669"/>
    <property type="project" value="TreeGrafter"/>
</dbReference>
<dbReference type="InterPro" id="IPR029044">
    <property type="entry name" value="Nucleotide-diphossugar_trans"/>
</dbReference>
<dbReference type="PANTHER" id="PTHR19136">
    <property type="entry name" value="MOLYBDENUM COFACTOR GUANYLYLTRANSFERASE"/>
    <property type="match status" value="1"/>
</dbReference>
<keyword evidence="4 8" id="KW-0547">Nucleotide-binding</keyword>
<feature type="binding site" evidence="8">
    <location>
        <position position="71"/>
    </location>
    <ligand>
        <name>GTP</name>
        <dbReference type="ChEBI" id="CHEBI:37565"/>
    </ligand>
</feature>
<dbReference type="RefSeq" id="WP_080520990.1">
    <property type="nucleotide sequence ID" value="NZ_LPUF01000001.1"/>
</dbReference>
<feature type="binding site" evidence="8">
    <location>
        <position position="25"/>
    </location>
    <ligand>
        <name>GTP</name>
        <dbReference type="ChEBI" id="CHEBI:37565"/>
    </ligand>
</feature>
<dbReference type="Gene3D" id="3.90.550.10">
    <property type="entry name" value="Spore Coat Polysaccharide Biosynthesis Protein SpsA, Chain A"/>
    <property type="match status" value="1"/>
</dbReference>
<dbReference type="GO" id="GO:0005737">
    <property type="term" value="C:cytoplasm"/>
    <property type="evidence" value="ECO:0007669"/>
    <property type="project" value="UniProtKB-SubCell"/>
</dbReference>
<dbReference type="InterPro" id="IPR025877">
    <property type="entry name" value="MobA-like_NTP_Trfase"/>
</dbReference>
<dbReference type="GO" id="GO:0046872">
    <property type="term" value="F:metal ion binding"/>
    <property type="evidence" value="ECO:0007669"/>
    <property type="project" value="UniProtKB-KW"/>
</dbReference>
<evidence type="ECO:0000256" key="6">
    <source>
        <dbReference type="ARBA" id="ARBA00023134"/>
    </source>
</evidence>
<gene>
    <name evidence="8" type="primary">mobA</name>
    <name evidence="10" type="ORF">AU255_00160</name>
</gene>
<dbReference type="HAMAP" id="MF_00316">
    <property type="entry name" value="MobA"/>
    <property type="match status" value="1"/>
</dbReference>
<evidence type="ECO:0000256" key="8">
    <source>
        <dbReference type="HAMAP-Rule" id="MF_00316"/>
    </source>
</evidence>
<evidence type="ECO:0000256" key="3">
    <source>
        <dbReference type="ARBA" id="ARBA00022723"/>
    </source>
</evidence>
<dbReference type="OrthoDB" id="9788394at2"/>
<sequence>MNKQSGVSGVILAGGLARRMHKQDKGLVPFNNKAMITYAIQAITPVVDELFINANRNIEQYQQLNYPVISDVNDDFAGPLAGVYAALNACRHDVLLVIPCDSPFITAKGLQALLNEREHCQADIAVAFDGERIHPVFMAIKSALKKSLQDYLAQGERKIDRWFEQHHWIKVDLSANPEFFSNINTLEQLADLATQER</sequence>
<protein>
    <recommendedName>
        <fullName evidence="8">Molybdenum cofactor guanylyltransferase</fullName>
        <shortName evidence="8">MoCo guanylyltransferase</shortName>
        <ecNumber evidence="8">2.7.7.77</ecNumber>
    </recommendedName>
    <alternativeName>
        <fullName evidence="8">GTP:molybdopterin guanylyltransferase</fullName>
    </alternativeName>
    <alternativeName>
        <fullName evidence="8">Mo-MPT guanylyltransferase</fullName>
    </alternativeName>
    <alternativeName>
        <fullName evidence="8">Molybdopterin guanylyltransferase</fullName>
    </alternativeName>
    <alternativeName>
        <fullName evidence="8">Molybdopterin-guanine dinucleotide synthase</fullName>
        <shortName evidence="8">MGD synthase</shortName>
    </alternativeName>
</protein>
<dbReference type="Proteomes" id="UP000191980">
    <property type="component" value="Unassembled WGS sequence"/>
</dbReference>
<keyword evidence="1 8" id="KW-0963">Cytoplasm</keyword>
<comment type="cofactor">
    <cofactor evidence="8">
        <name>Mg(2+)</name>
        <dbReference type="ChEBI" id="CHEBI:18420"/>
    </cofactor>
</comment>
<comment type="catalytic activity">
    <reaction evidence="8">
        <text>Mo-molybdopterin + GTP + H(+) = Mo-molybdopterin guanine dinucleotide + diphosphate</text>
        <dbReference type="Rhea" id="RHEA:34243"/>
        <dbReference type="ChEBI" id="CHEBI:15378"/>
        <dbReference type="ChEBI" id="CHEBI:33019"/>
        <dbReference type="ChEBI" id="CHEBI:37565"/>
        <dbReference type="ChEBI" id="CHEBI:71302"/>
        <dbReference type="ChEBI" id="CHEBI:71310"/>
        <dbReference type="EC" id="2.7.7.77"/>
    </reaction>
</comment>
<evidence type="ECO:0000313" key="10">
    <source>
        <dbReference type="EMBL" id="OQK16364.1"/>
    </source>
</evidence>
<comment type="function">
    <text evidence="8">Transfers a GMP moiety from GTP to Mo-molybdopterin (Mo-MPT) cofactor (Moco or molybdenum cofactor) to form Mo-molybdopterin guanine dinucleotide (Mo-MGD) cofactor.</text>
</comment>
<comment type="caution">
    <text evidence="10">The sequence shown here is derived from an EMBL/GenBank/DDBJ whole genome shotgun (WGS) entry which is preliminary data.</text>
</comment>
<evidence type="ECO:0000256" key="1">
    <source>
        <dbReference type="ARBA" id="ARBA00022490"/>
    </source>
</evidence>
<feature type="binding site" evidence="8">
    <location>
        <position position="101"/>
    </location>
    <ligand>
        <name>GTP</name>
        <dbReference type="ChEBI" id="CHEBI:37565"/>
    </ligand>
</feature>
<dbReference type="EMBL" id="LPUF01000001">
    <property type="protein sequence ID" value="OQK16364.1"/>
    <property type="molecule type" value="Genomic_DNA"/>
</dbReference>
<dbReference type="GO" id="GO:0005525">
    <property type="term" value="F:GTP binding"/>
    <property type="evidence" value="ECO:0007669"/>
    <property type="project" value="UniProtKB-UniRule"/>
</dbReference>
<dbReference type="STRING" id="1420851.AU255_00160"/>
<dbReference type="NCBIfam" id="TIGR02665">
    <property type="entry name" value="molyb_mobA"/>
    <property type="match status" value="1"/>
</dbReference>
<keyword evidence="2 8" id="KW-0808">Transferase</keyword>
<evidence type="ECO:0000259" key="9">
    <source>
        <dbReference type="Pfam" id="PF12804"/>
    </source>
</evidence>
<dbReference type="GO" id="GO:0061603">
    <property type="term" value="F:molybdenum cofactor guanylyltransferase activity"/>
    <property type="evidence" value="ECO:0007669"/>
    <property type="project" value="UniProtKB-EC"/>
</dbReference>
<keyword evidence="11" id="KW-1185">Reference proteome</keyword>
<evidence type="ECO:0000256" key="2">
    <source>
        <dbReference type="ARBA" id="ARBA00022679"/>
    </source>
</evidence>
<keyword evidence="5 8" id="KW-0460">Magnesium</keyword>
<dbReference type="InterPro" id="IPR013482">
    <property type="entry name" value="Molybde_CF_guanTrfase"/>
</dbReference>
<evidence type="ECO:0000256" key="4">
    <source>
        <dbReference type="ARBA" id="ARBA00022741"/>
    </source>
</evidence>
<organism evidence="10 11">
    <name type="scientific">Methyloprofundus sedimenti</name>
    <dbReference type="NCBI Taxonomy" id="1420851"/>
    <lineage>
        <taxon>Bacteria</taxon>
        <taxon>Pseudomonadati</taxon>
        <taxon>Pseudomonadota</taxon>
        <taxon>Gammaproteobacteria</taxon>
        <taxon>Methylococcales</taxon>
        <taxon>Methylococcaceae</taxon>
        <taxon>Methyloprofundus</taxon>
    </lineage>
</organism>
<dbReference type="PANTHER" id="PTHR19136:SF81">
    <property type="entry name" value="MOLYBDENUM COFACTOR GUANYLYLTRANSFERASE"/>
    <property type="match status" value="1"/>
</dbReference>
<dbReference type="SUPFAM" id="SSF53448">
    <property type="entry name" value="Nucleotide-diphospho-sugar transferases"/>
    <property type="match status" value="1"/>
</dbReference>